<dbReference type="Gene3D" id="3.90.550.10">
    <property type="entry name" value="Spore Coat Polysaccharide Biosynthesis Protein SpsA, Chain A"/>
    <property type="match status" value="1"/>
</dbReference>
<dbReference type="EMBL" id="VCGU01000458">
    <property type="protein sequence ID" value="TRY63805.1"/>
    <property type="molecule type" value="Genomic_DNA"/>
</dbReference>
<dbReference type="GO" id="GO:0005794">
    <property type="term" value="C:Golgi apparatus"/>
    <property type="evidence" value="ECO:0007669"/>
    <property type="project" value="TreeGrafter"/>
</dbReference>
<dbReference type="InterPro" id="IPR003859">
    <property type="entry name" value="Galactosyl_T"/>
</dbReference>
<dbReference type="GO" id="GO:0005975">
    <property type="term" value="P:carbohydrate metabolic process"/>
    <property type="evidence" value="ECO:0007669"/>
    <property type="project" value="InterPro"/>
</dbReference>
<comment type="caution">
    <text evidence="3">The sequence shown here is derived from an EMBL/GenBank/DDBJ whole genome shotgun (WGS) entry which is preliminary data.</text>
</comment>
<gene>
    <name evidence="3" type="ORF">TCAL_15196</name>
</gene>
<dbReference type="SUPFAM" id="SSF53448">
    <property type="entry name" value="Nucleotide-diphospho-sugar transferases"/>
    <property type="match status" value="1"/>
</dbReference>
<keyword evidence="4" id="KW-1185">Reference proteome</keyword>
<protein>
    <recommendedName>
        <fullName evidence="2">Galactosyltransferase N-terminal domain-containing protein</fullName>
    </recommendedName>
</protein>
<sequence length="256" mass="29774">MIAQYVSSHVKEIVFMSTVIVLLVFTLMSSPSIHVFPKSIERTSIGRPINCQKEIDDFVPLKDFMSHNSSWHEARFQQIMKRESLVPGGRYVPEICGRVSKFRTLILVPYRDRSSNLIRFLSYMHSFLQRQDIEYQIFIISQARNFKAMTPFVPFNRGALFNIGFQFAMNRTNSSWDCVVYHDPRHMNSNDDNNGRLLYSKYFGGVSAMKPAQYIKINGYSNRFFGWGGEDDDVQKRITKIGLEWRHVDLKTGSTK</sequence>
<dbReference type="OMA" id="NSSWHEA"/>
<evidence type="ECO:0000259" key="2">
    <source>
        <dbReference type="Pfam" id="PF13733"/>
    </source>
</evidence>
<dbReference type="Proteomes" id="UP000318571">
    <property type="component" value="Chromosome 10"/>
</dbReference>
<keyword evidence="1" id="KW-0812">Transmembrane</keyword>
<keyword evidence="1" id="KW-1133">Transmembrane helix</keyword>
<dbReference type="PANTHER" id="PTHR19300">
    <property type="entry name" value="BETA-1,4-GALACTOSYLTRANSFERASE"/>
    <property type="match status" value="1"/>
</dbReference>
<dbReference type="GO" id="GO:0008378">
    <property type="term" value="F:galactosyltransferase activity"/>
    <property type="evidence" value="ECO:0007669"/>
    <property type="project" value="TreeGrafter"/>
</dbReference>
<dbReference type="Pfam" id="PF13733">
    <property type="entry name" value="Glyco_transf_7N"/>
    <property type="match status" value="1"/>
</dbReference>
<organism evidence="3 4">
    <name type="scientific">Tigriopus californicus</name>
    <name type="common">Marine copepod</name>
    <dbReference type="NCBI Taxonomy" id="6832"/>
    <lineage>
        <taxon>Eukaryota</taxon>
        <taxon>Metazoa</taxon>
        <taxon>Ecdysozoa</taxon>
        <taxon>Arthropoda</taxon>
        <taxon>Crustacea</taxon>
        <taxon>Multicrustacea</taxon>
        <taxon>Hexanauplia</taxon>
        <taxon>Copepoda</taxon>
        <taxon>Harpacticoida</taxon>
        <taxon>Harpacticidae</taxon>
        <taxon>Tigriopus</taxon>
    </lineage>
</organism>
<dbReference type="PANTHER" id="PTHR19300:SF57">
    <property type="entry name" value="BETA-1,4-N-ACETYLGALACTOSAMINYLTRANSFERASE"/>
    <property type="match status" value="1"/>
</dbReference>
<feature type="transmembrane region" description="Helical" evidence="1">
    <location>
        <begin position="13"/>
        <end position="36"/>
    </location>
</feature>
<evidence type="ECO:0000256" key="1">
    <source>
        <dbReference type="SAM" id="Phobius"/>
    </source>
</evidence>
<feature type="domain" description="Galactosyltransferase N-terminal" evidence="2">
    <location>
        <begin position="73"/>
        <end position="193"/>
    </location>
</feature>
<dbReference type="AlphaFoldDB" id="A0A553NEG5"/>
<evidence type="ECO:0000313" key="4">
    <source>
        <dbReference type="Proteomes" id="UP000318571"/>
    </source>
</evidence>
<keyword evidence="1" id="KW-0472">Membrane</keyword>
<evidence type="ECO:0000313" key="3">
    <source>
        <dbReference type="EMBL" id="TRY63805.1"/>
    </source>
</evidence>
<dbReference type="InterPro" id="IPR029044">
    <property type="entry name" value="Nucleotide-diphossugar_trans"/>
</dbReference>
<accession>A0A553NEG5</accession>
<proteinExistence type="predicted"/>
<dbReference type="STRING" id="6832.A0A553NEG5"/>
<reference evidence="3 4" key="1">
    <citation type="journal article" date="2018" name="Nat. Ecol. Evol.">
        <title>Genomic signatures of mitonuclear coevolution across populations of Tigriopus californicus.</title>
        <authorList>
            <person name="Barreto F.S."/>
            <person name="Watson E.T."/>
            <person name="Lima T.G."/>
            <person name="Willett C.S."/>
            <person name="Edmands S."/>
            <person name="Li W."/>
            <person name="Burton R.S."/>
        </authorList>
    </citation>
    <scope>NUCLEOTIDE SEQUENCE [LARGE SCALE GENOMIC DNA]</scope>
    <source>
        <strain evidence="3 4">San Diego</strain>
    </source>
</reference>
<dbReference type="InterPro" id="IPR027995">
    <property type="entry name" value="Galactosyl_T_N"/>
</dbReference>
<name>A0A553NEG5_TIGCA</name>